<dbReference type="AlphaFoldDB" id="A0A061HMD8"/>
<dbReference type="GO" id="GO:0008117">
    <property type="term" value="F:sphinganine-1-phosphate aldolase activity"/>
    <property type="evidence" value="ECO:0007669"/>
    <property type="project" value="UniProtKB-EC"/>
</dbReference>
<organism evidence="19">
    <name type="scientific">Blumeria graminis f. sp. tritici 96224</name>
    <dbReference type="NCBI Taxonomy" id="1268274"/>
    <lineage>
        <taxon>Eukaryota</taxon>
        <taxon>Fungi</taxon>
        <taxon>Dikarya</taxon>
        <taxon>Ascomycota</taxon>
        <taxon>Pezizomycotina</taxon>
        <taxon>Leotiomycetes</taxon>
        <taxon>Erysiphales</taxon>
        <taxon>Erysiphaceae</taxon>
        <taxon>Blumeria</taxon>
    </lineage>
</organism>
<evidence type="ECO:0000313" key="18">
    <source>
        <dbReference type="EMBL" id="EPQ67587.1"/>
    </source>
</evidence>
<evidence type="ECO:0000256" key="2">
    <source>
        <dbReference type="ARBA" id="ARBA00004389"/>
    </source>
</evidence>
<evidence type="ECO:0000256" key="10">
    <source>
        <dbReference type="ARBA" id="ARBA00023098"/>
    </source>
</evidence>
<dbReference type="FunFam" id="3.40.640.10:FF:000020">
    <property type="entry name" value="sphingosine-1-phosphate lyase 1"/>
    <property type="match status" value="1"/>
</dbReference>
<comment type="pathway">
    <text evidence="3">Lipid metabolism; sphingolipid metabolism.</text>
</comment>
<dbReference type="GO" id="GO:0019752">
    <property type="term" value="P:carboxylic acid metabolic process"/>
    <property type="evidence" value="ECO:0007669"/>
    <property type="project" value="InterPro"/>
</dbReference>
<keyword evidence="7 16" id="KW-0663">Pyridoxal phosphate</keyword>
<dbReference type="GO" id="GO:0030170">
    <property type="term" value="F:pyridoxal phosphate binding"/>
    <property type="evidence" value="ECO:0007669"/>
    <property type="project" value="InterPro"/>
</dbReference>
<dbReference type="GO" id="GO:0005789">
    <property type="term" value="C:endoplasmic reticulum membrane"/>
    <property type="evidence" value="ECO:0007669"/>
    <property type="project" value="UniProtKB-SubCell"/>
</dbReference>
<dbReference type="InterPro" id="IPR050477">
    <property type="entry name" value="GrpII_AminoAcid_Decarb"/>
</dbReference>
<dbReference type="EC" id="4.1.2.27" evidence="14"/>
<evidence type="ECO:0000256" key="17">
    <source>
        <dbReference type="RuleBase" id="RU000382"/>
    </source>
</evidence>
<keyword evidence="10" id="KW-0443">Lipid metabolism</keyword>
<proteinExistence type="inferred from homology"/>
<reference evidence="18" key="2">
    <citation type="submission" date="2013-01" db="EMBL/GenBank/DDBJ databases">
        <title>The wheat powdery mildew genome reveals unique evolution of an obligate biotroph.</title>
        <authorList>
            <person name="Oberhaensli S."/>
            <person name="Wicker T."/>
            <person name="Keller B."/>
        </authorList>
    </citation>
    <scope>NUCLEOTIDE SEQUENCE</scope>
    <source>
        <strain evidence="18">96224</strain>
    </source>
</reference>
<evidence type="ECO:0000313" key="19">
    <source>
        <dbReference type="EMBL" id="SUZ07187.1"/>
    </source>
</evidence>
<feature type="modified residue" description="N6-(pyridoxal phosphate)lysine" evidence="16">
    <location>
        <position position="355"/>
    </location>
</feature>
<dbReference type="GO" id="GO:0042802">
    <property type="term" value="F:identical protein binding"/>
    <property type="evidence" value="ECO:0007669"/>
    <property type="project" value="EnsemblFungi"/>
</dbReference>
<keyword evidence="8" id="KW-0746">Sphingolipid metabolism</keyword>
<dbReference type="InterPro" id="IPR015421">
    <property type="entry name" value="PyrdxlP-dep_Trfase_major"/>
</dbReference>
<dbReference type="Gene3D" id="3.90.1150.10">
    <property type="entry name" value="Aspartate Aminotransferase, domain 1"/>
    <property type="match status" value="1"/>
</dbReference>
<evidence type="ECO:0000256" key="16">
    <source>
        <dbReference type="PIRSR" id="PIRSR602129-50"/>
    </source>
</evidence>
<accession>A0A061HMD8</accession>
<dbReference type="InterPro" id="IPR015424">
    <property type="entry name" value="PyrdxlP-dep_Trfase"/>
</dbReference>
<dbReference type="GO" id="GO:0097038">
    <property type="term" value="C:perinuclear endoplasmic reticulum"/>
    <property type="evidence" value="ECO:0007669"/>
    <property type="project" value="EnsemblFungi"/>
</dbReference>
<dbReference type="Proteomes" id="UP000053110">
    <property type="component" value="Unassembled WGS sequence"/>
</dbReference>
<evidence type="ECO:0000256" key="9">
    <source>
        <dbReference type="ARBA" id="ARBA00022989"/>
    </source>
</evidence>
<reference evidence="20" key="1">
    <citation type="journal article" date="2013" name="Nat. Genet.">
        <title>The wheat powdery mildew genome shows the unique evolution of an obligate biotroph.</title>
        <authorList>
            <person name="Wicker T."/>
            <person name="Oberhaensli S."/>
            <person name="Parlange F."/>
            <person name="Buchmann J.P."/>
            <person name="Shatalina M."/>
            <person name="Roffler S."/>
            <person name="Ben-David R."/>
            <person name="Dolezel J."/>
            <person name="Simkova H."/>
            <person name="Schulze-Lefert P."/>
            <person name="Spanu P.D."/>
            <person name="Bruggmann R."/>
            <person name="Amselem J."/>
            <person name="Quesneville H."/>
            <person name="Ver Loren van Themaat E."/>
            <person name="Paape T."/>
            <person name="Shimizu K.K."/>
            <person name="Keller B."/>
        </authorList>
    </citation>
    <scope>NUCLEOTIDE SEQUENCE [LARGE SCALE GENOMIC DNA]</scope>
    <source>
        <strain evidence="20">96224</strain>
    </source>
</reference>
<dbReference type="EMBL" id="KE373454">
    <property type="protein sequence ID" value="EPQ67587.1"/>
    <property type="molecule type" value="Genomic_DNA"/>
</dbReference>
<comment type="cofactor">
    <cofactor evidence="1 16 17">
        <name>pyridoxal 5'-phosphate</name>
        <dbReference type="ChEBI" id="CHEBI:597326"/>
    </cofactor>
</comment>
<keyword evidence="9" id="KW-1133">Transmembrane helix</keyword>
<dbReference type="Pfam" id="PF00282">
    <property type="entry name" value="Pyridoxal_deC"/>
    <property type="match status" value="1"/>
</dbReference>
<gene>
    <name evidence="18" type="ORF">BGT96224_990</name>
    <name evidence="19" type="ORF">BGT96224V2_LOCUS773</name>
</gene>
<dbReference type="Gene3D" id="3.40.640.10">
    <property type="entry name" value="Type I PLP-dependent aspartate aminotransferase-like (Major domain)"/>
    <property type="match status" value="1"/>
</dbReference>
<evidence type="ECO:0000256" key="11">
    <source>
        <dbReference type="ARBA" id="ARBA00023136"/>
    </source>
</evidence>
<evidence type="ECO:0000256" key="1">
    <source>
        <dbReference type="ARBA" id="ARBA00001933"/>
    </source>
</evidence>
<comment type="subcellular location">
    <subcellularLocation>
        <location evidence="2">Endoplasmic reticulum membrane</location>
        <topology evidence="2">Single-pass membrane protein</topology>
    </subcellularLocation>
</comment>
<dbReference type="EMBL" id="UIGY01000001">
    <property type="protein sequence ID" value="SUZ07187.1"/>
    <property type="molecule type" value="Genomic_DNA"/>
</dbReference>
<dbReference type="Gene3D" id="6.10.140.2150">
    <property type="match status" value="1"/>
</dbReference>
<name>A0A061HMD8_BLUGR</name>
<keyword evidence="12 17" id="KW-0456">Lyase</keyword>
<evidence type="ECO:0000256" key="8">
    <source>
        <dbReference type="ARBA" id="ARBA00022919"/>
    </source>
</evidence>
<dbReference type="FunFam" id="6.10.140.2150:FF:000002">
    <property type="entry name" value="Sphinganine-1-phosphate aldolase Bst1"/>
    <property type="match status" value="1"/>
</dbReference>
<dbReference type="GO" id="GO:0030149">
    <property type="term" value="P:sphingolipid catabolic process"/>
    <property type="evidence" value="ECO:0007669"/>
    <property type="project" value="TreeGrafter"/>
</dbReference>
<protein>
    <recommendedName>
        <fullName evidence="14">sphinganine-1-phosphate aldolase</fullName>
        <ecNumber evidence="14">4.1.2.27</ecNumber>
    </recommendedName>
    <alternativeName>
        <fullName evidence="15">Sphingosine-1-phosphate aldolase</fullName>
    </alternativeName>
</protein>
<dbReference type="InterPro" id="IPR002129">
    <property type="entry name" value="PyrdxlP-dep_de-COase"/>
</dbReference>
<dbReference type="HOGENOM" id="CLU_028929_1_0_1"/>
<evidence type="ECO:0000256" key="14">
    <source>
        <dbReference type="ARBA" id="ARBA00038965"/>
    </source>
</evidence>
<evidence type="ECO:0000256" key="5">
    <source>
        <dbReference type="ARBA" id="ARBA00022692"/>
    </source>
</evidence>
<dbReference type="GO" id="GO:0009267">
    <property type="term" value="P:cellular response to starvation"/>
    <property type="evidence" value="ECO:0007669"/>
    <property type="project" value="EnsemblFungi"/>
</dbReference>
<evidence type="ECO:0000313" key="20">
    <source>
        <dbReference type="Proteomes" id="UP000053110"/>
    </source>
</evidence>
<dbReference type="OrthoDB" id="10254570at2759"/>
<dbReference type="PANTHER" id="PTHR42735:SF6">
    <property type="entry name" value="SPHINGOSINE-1-PHOSPHATE LYASE 1"/>
    <property type="match status" value="1"/>
</dbReference>
<dbReference type="InterPro" id="IPR015422">
    <property type="entry name" value="PyrdxlP-dep_Trfase_small"/>
</dbReference>
<dbReference type="PANTHER" id="PTHR42735">
    <property type="match status" value="1"/>
</dbReference>
<evidence type="ECO:0000256" key="7">
    <source>
        <dbReference type="ARBA" id="ARBA00022898"/>
    </source>
</evidence>
<keyword evidence="6" id="KW-0256">Endoplasmic reticulum</keyword>
<keyword evidence="11" id="KW-0472">Membrane</keyword>
<reference evidence="19" key="3">
    <citation type="submission" date="2018-07" db="EMBL/GenBank/DDBJ databases">
        <authorList>
            <person name="Quirk P.G."/>
            <person name="Krulwich T.A."/>
        </authorList>
    </citation>
    <scope>NUCLEOTIDE SEQUENCE</scope>
    <source>
        <strain evidence="19">96224</strain>
    </source>
</reference>
<evidence type="ECO:0000256" key="13">
    <source>
        <dbReference type="ARBA" id="ARBA00038302"/>
    </source>
</evidence>
<evidence type="ECO:0000256" key="15">
    <source>
        <dbReference type="ARBA" id="ARBA00042568"/>
    </source>
</evidence>
<dbReference type="GO" id="GO:0032541">
    <property type="term" value="C:cortical endoplasmic reticulum"/>
    <property type="evidence" value="ECO:0007669"/>
    <property type="project" value="EnsemblFungi"/>
</dbReference>
<dbReference type="SUPFAM" id="SSF53383">
    <property type="entry name" value="PLP-dependent transferases"/>
    <property type="match status" value="1"/>
</dbReference>
<evidence type="ECO:0000256" key="4">
    <source>
        <dbReference type="ARBA" id="ARBA00004991"/>
    </source>
</evidence>
<comment type="similarity">
    <text evidence="13">Belongs to the group II decarboxylase family. Sphingosine-1-phosphate lyase subfamily.</text>
</comment>
<evidence type="ECO:0000256" key="6">
    <source>
        <dbReference type="ARBA" id="ARBA00022824"/>
    </source>
</evidence>
<evidence type="ECO:0000256" key="3">
    <source>
        <dbReference type="ARBA" id="ARBA00004760"/>
    </source>
</evidence>
<sequence>MPGTSRMPVSLRNTLNAQRGGSSSQFLAFNIDLFRNLIFFLFVLRWTRKSFLKLKGRGILGTAADALMAVRRYAYGLFLRAPGVRSQVKTQVNEAITKLQAKLVPSGPGIVRHLTLPKEGWSEDSVSKELESLASMEHTRWEDGLVSGAVYHGGDALLKLQTEAYGLFSVANPIHPDVFPGVRKMEAEIVAMVLAMFNAPTGAAGASTSGGTESILMACLSARQKAYAERNVREPEMILPETAHPAFRKAGSYFGIKTHLVSCPAPSYQVHVPSVSRLINSNTILLVGSAPNFPHGIMDDISALSKLAIKRKILLHVDCCLGSFLVPFLKKAGFETEPFDFSLRGVTSISCDSHKYGFAPKGNSTVLYRSTSLRTYQYFISPDWSGGVYASPSMAGSRPGALIAACWASMMNMGEAGYIESCSEIVGTTKKLISSIQSNPALCSDLQVIGKPSVSVVAFTSKTLNIYAIADAMSDKGWHLNSLQSPPAVHIAMTLPTCKVWENFIRDLETVLEDEQEKDRVRIVEGRGAKNMPTGDSAALYGVAGSLPNKGVVVELATGFLDTLYKA</sequence>
<evidence type="ECO:0000256" key="12">
    <source>
        <dbReference type="ARBA" id="ARBA00023239"/>
    </source>
</evidence>
<comment type="pathway">
    <text evidence="4">Sphingolipid metabolism.</text>
</comment>
<dbReference type="GO" id="GO:0019722">
    <property type="term" value="P:calcium-mediated signaling"/>
    <property type="evidence" value="ECO:0007669"/>
    <property type="project" value="EnsemblFungi"/>
</dbReference>
<keyword evidence="5" id="KW-0812">Transmembrane</keyword>